<proteinExistence type="predicted"/>
<dbReference type="Proteomes" id="UP000281406">
    <property type="component" value="Unassembled WGS sequence"/>
</dbReference>
<organism evidence="1 2">
    <name type="scientific">Anabarilius grahami</name>
    <name type="common">Kanglang fish</name>
    <name type="synonym">Barilius grahami</name>
    <dbReference type="NCBI Taxonomy" id="495550"/>
    <lineage>
        <taxon>Eukaryota</taxon>
        <taxon>Metazoa</taxon>
        <taxon>Chordata</taxon>
        <taxon>Craniata</taxon>
        <taxon>Vertebrata</taxon>
        <taxon>Euteleostomi</taxon>
        <taxon>Actinopterygii</taxon>
        <taxon>Neopterygii</taxon>
        <taxon>Teleostei</taxon>
        <taxon>Ostariophysi</taxon>
        <taxon>Cypriniformes</taxon>
        <taxon>Xenocyprididae</taxon>
        <taxon>Xenocypridinae</taxon>
        <taxon>Xenocypridinae incertae sedis</taxon>
        <taxon>Anabarilius</taxon>
    </lineage>
</organism>
<sequence>MGNVHVTRCFETSLPKLPILLAGNSHMARPGSIKARLWKQSVCIVFSELLCRHSTVYSLSLRIHPNPVCLRKPQAAAGEDAILDDDDVLSLTSSDPGASVLLAASPQEQVMAVEEEASEAASFYKPPCSVYAELLEVMERAPKAAAACRQRAP</sequence>
<name>A0A3N0YVS5_ANAGA</name>
<dbReference type="EMBL" id="RJVU01021127">
    <property type="protein sequence ID" value="ROL50306.1"/>
    <property type="molecule type" value="Genomic_DNA"/>
</dbReference>
<evidence type="ECO:0000313" key="2">
    <source>
        <dbReference type="Proteomes" id="UP000281406"/>
    </source>
</evidence>
<comment type="caution">
    <text evidence="1">The sequence shown here is derived from an EMBL/GenBank/DDBJ whole genome shotgun (WGS) entry which is preliminary data.</text>
</comment>
<evidence type="ECO:0000313" key="1">
    <source>
        <dbReference type="EMBL" id="ROL50306.1"/>
    </source>
</evidence>
<accession>A0A3N0YVS5</accession>
<reference evidence="1 2" key="1">
    <citation type="submission" date="2018-10" db="EMBL/GenBank/DDBJ databases">
        <title>Genome assembly for a Yunnan-Guizhou Plateau 3E fish, Anabarilius grahami (Regan), and its evolutionary and genetic applications.</title>
        <authorList>
            <person name="Jiang W."/>
        </authorList>
    </citation>
    <scope>NUCLEOTIDE SEQUENCE [LARGE SCALE GENOMIC DNA]</scope>
    <source>
        <strain evidence="1">AG-KIZ</strain>
        <tissue evidence="1">Muscle</tissue>
    </source>
</reference>
<keyword evidence="2" id="KW-1185">Reference proteome</keyword>
<protein>
    <submittedName>
        <fullName evidence="1">Uncharacterized protein</fullName>
    </submittedName>
</protein>
<gene>
    <name evidence="1" type="ORF">DPX16_0110</name>
</gene>
<dbReference type="AlphaFoldDB" id="A0A3N0YVS5"/>